<evidence type="ECO:0000313" key="3">
    <source>
        <dbReference type="Proteomes" id="UP000515947"/>
    </source>
</evidence>
<sequence length="104" mass="10760">MKKLTLLTAAAVGYVFGSRAGHERYEQIKSAASKVAQDPRVRTKAREAGDMVKEQAPVVKDKVAGAATSAKQTVMDKAGHGDSSSSAGPVTGVDPQTSTPYPSA</sequence>
<keyword evidence="3" id="KW-1185">Reference proteome</keyword>
<organism evidence="2 3">
    <name type="scientific">Nocardioides mesophilus</name>
    <dbReference type="NCBI Taxonomy" id="433659"/>
    <lineage>
        <taxon>Bacteria</taxon>
        <taxon>Bacillati</taxon>
        <taxon>Actinomycetota</taxon>
        <taxon>Actinomycetes</taxon>
        <taxon>Propionibacteriales</taxon>
        <taxon>Nocardioidaceae</taxon>
        <taxon>Nocardioides</taxon>
    </lineage>
</organism>
<proteinExistence type="predicted"/>
<dbReference type="RefSeq" id="WP_187577450.1">
    <property type="nucleotide sequence ID" value="NZ_CP060713.1"/>
</dbReference>
<dbReference type="EMBL" id="CP060713">
    <property type="protein sequence ID" value="QNN51614.1"/>
    <property type="molecule type" value="Genomic_DNA"/>
</dbReference>
<gene>
    <name evidence="2" type="ORF">H9L09_13670</name>
</gene>
<dbReference type="AlphaFoldDB" id="A0A7G9R7N9"/>
<evidence type="ECO:0000313" key="2">
    <source>
        <dbReference type="EMBL" id="QNN51614.1"/>
    </source>
</evidence>
<dbReference type="Proteomes" id="UP000515947">
    <property type="component" value="Chromosome"/>
</dbReference>
<name>A0A7G9R7N9_9ACTN</name>
<reference evidence="2 3" key="1">
    <citation type="submission" date="2020-08" db="EMBL/GenBank/DDBJ databases">
        <title>Genome sequence of Nocardioides mesophilus KACC 16243T.</title>
        <authorList>
            <person name="Hyun D.-W."/>
            <person name="Bae J.-W."/>
        </authorList>
    </citation>
    <scope>NUCLEOTIDE SEQUENCE [LARGE SCALE GENOMIC DNA]</scope>
    <source>
        <strain evidence="2 3">KACC 16243</strain>
    </source>
</reference>
<accession>A0A7G9R7N9</accession>
<protein>
    <submittedName>
        <fullName evidence="2">YtxH domain-containing protein</fullName>
    </submittedName>
</protein>
<feature type="region of interest" description="Disordered" evidence="1">
    <location>
        <begin position="70"/>
        <end position="104"/>
    </location>
</feature>
<evidence type="ECO:0000256" key="1">
    <source>
        <dbReference type="SAM" id="MobiDB-lite"/>
    </source>
</evidence>
<dbReference type="KEGG" id="nmes:H9L09_13670"/>
<feature type="compositionally biased region" description="Polar residues" evidence="1">
    <location>
        <begin position="82"/>
        <end position="104"/>
    </location>
</feature>